<evidence type="ECO:0000259" key="3">
    <source>
        <dbReference type="SMART" id="SM00635"/>
    </source>
</evidence>
<comment type="similarity">
    <text evidence="1">Belongs to the sulfatase family.</text>
</comment>
<dbReference type="CDD" id="cd16151">
    <property type="entry name" value="sulfatase_like"/>
    <property type="match status" value="1"/>
</dbReference>
<gene>
    <name evidence="4" type="ORF">ACFSSA_12730</name>
</gene>
<dbReference type="PANTHER" id="PTHR42693:SF53">
    <property type="entry name" value="ENDO-4-O-SULFATASE"/>
    <property type="match status" value="1"/>
</dbReference>
<name>A0ABW5DAC1_9BACT</name>
<organism evidence="4 5">
    <name type="scientific">Luteolibacter algae</name>
    <dbReference type="NCBI Taxonomy" id="454151"/>
    <lineage>
        <taxon>Bacteria</taxon>
        <taxon>Pseudomonadati</taxon>
        <taxon>Verrucomicrobiota</taxon>
        <taxon>Verrucomicrobiia</taxon>
        <taxon>Verrucomicrobiales</taxon>
        <taxon>Verrucomicrobiaceae</taxon>
        <taxon>Luteolibacter</taxon>
    </lineage>
</organism>
<dbReference type="InterPro" id="IPR003343">
    <property type="entry name" value="Big_2"/>
</dbReference>
<sequence>MIPRILFFTISLLLPALRPDLSAADEKRPNLVFILIDDLGHLGISAYGSNKMGFVGGALDDVELSTPNIDKLASRGLRCDRAFTAPLCEPTRIALMSGKYNHRNLVHKKSQHASDITFGDVFKRAGYVTGITGKWKQSRGTKEIPAKDYLYEFGWEEFCCFDLVKQGNRFFNPDLVINGEIRKFDDGIDPETGRRWFGPDICNRFALNFIEKHKDEPFFLYYPLALVHKEDEGNYHVPTPDTYPLDEFDKFDDDFQSPKGNDKATLKNFPEMIRYTDKMVGNVIDKIDSLGLTENTLIVLMGDNGTQKPFIHVMPDGTRYQGRKGSATDHGMHVPLIFSQPGTVPTGKDDQIRSYDGMVNLIDIYPTLCAAADINPPNADEIDGINFWPQILGKAGEHRRENFFYYEEPYFSEKDQKVVLRFAFDKKYKRYAPHPGFPKGRFFDIESDSIEESGNREVPAPHFNIIYHSGLELDKLTPEQQAAFERLGKVIESNRFIPATDVSIKSGDLALAVGKSTRISAEVLPADATINNTIWESSNPGIVTIDKFGVVTAHKAGDTTITLYSWQDAKPMANNLPVTYAKDGMSDSISVKVR</sequence>
<dbReference type="SUPFAM" id="SSF53649">
    <property type="entry name" value="Alkaline phosphatase-like"/>
    <property type="match status" value="1"/>
</dbReference>
<dbReference type="Gene3D" id="3.40.720.10">
    <property type="entry name" value="Alkaline Phosphatase, subunit A"/>
    <property type="match status" value="1"/>
</dbReference>
<protein>
    <submittedName>
        <fullName evidence="4">Sulfatase-like hydrolase/transferase</fullName>
    </submittedName>
</protein>
<proteinExistence type="inferred from homology"/>
<dbReference type="Gene3D" id="2.60.40.1080">
    <property type="match status" value="1"/>
</dbReference>
<dbReference type="Proteomes" id="UP001597375">
    <property type="component" value="Unassembled WGS sequence"/>
</dbReference>
<dbReference type="Pfam" id="PF02368">
    <property type="entry name" value="Big_2"/>
    <property type="match status" value="1"/>
</dbReference>
<dbReference type="InterPro" id="IPR008964">
    <property type="entry name" value="Invasin/intimin_cell_adhesion"/>
</dbReference>
<evidence type="ECO:0000256" key="1">
    <source>
        <dbReference type="ARBA" id="ARBA00008779"/>
    </source>
</evidence>
<evidence type="ECO:0000313" key="4">
    <source>
        <dbReference type="EMBL" id="MFD2257540.1"/>
    </source>
</evidence>
<reference evidence="5" key="1">
    <citation type="journal article" date="2019" name="Int. J. Syst. Evol. Microbiol.">
        <title>The Global Catalogue of Microorganisms (GCM) 10K type strain sequencing project: providing services to taxonomists for standard genome sequencing and annotation.</title>
        <authorList>
            <consortium name="The Broad Institute Genomics Platform"/>
            <consortium name="The Broad Institute Genome Sequencing Center for Infectious Disease"/>
            <person name="Wu L."/>
            <person name="Ma J."/>
        </authorList>
    </citation>
    <scope>NUCLEOTIDE SEQUENCE [LARGE SCALE GENOMIC DNA]</scope>
    <source>
        <strain evidence="5">CGMCC 4.7106</strain>
    </source>
</reference>
<feature type="domain" description="BIG2" evidence="3">
    <location>
        <begin position="498"/>
        <end position="573"/>
    </location>
</feature>
<dbReference type="PANTHER" id="PTHR42693">
    <property type="entry name" value="ARYLSULFATASE FAMILY MEMBER"/>
    <property type="match status" value="1"/>
</dbReference>
<dbReference type="InterPro" id="IPR017850">
    <property type="entry name" value="Alkaline_phosphatase_core_sf"/>
</dbReference>
<keyword evidence="2" id="KW-0378">Hydrolase</keyword>
<dbReference type="RefSeq" id="WP_386820853.1">
    <property type="nucleotide sequence ID" value="NZ_JBHUIT010000031.1"/>
</dbReference>
<comment type="caution">
    <text evidence="4">The sequence shown here is derived from an EMBL/GenBank/DDBJ whole genome shotgun (WGS) entry which is preliminary data.</text>
</comment>
<dbReference type="Pfam" id="PF00884">
    <property type="entry name" value="Sulfatase"/>
    <property type="match status" value="1"/>
</dbReference>
<accession>A0ABW5DAC1</accession>
<evidence type="ECO:0000313" key="5">
    <source>
        <dbReference type="Proteomes" id="UP001597375"/>
    </source>
</evidence>
<dbReference type="SUPFAM" id="SSF49373">
    <property type="entry name" value="Invasin/intimin cell-adhesion fragments"/>
    <property type="match status" value="1"/>
</dbReference>
<keyword evidence="5" id="KW-1185">Reference proteome</keyword>
<dbReference type="SMART" id="SM00635">
    <property type="entry name" value="BID_2"/>
    <property type="match status" value="1"/>
</dbReference>
<dbReference type="EMBL" id="JBHUIT010000031">
    <property type="protein sequence ID" value="MFD2257540.1"/>
    <property type="molecule type" value="Genomic_DNA"/>
</dbReference>
<dbReference type="InterPro" id="IPR000917">
    <property type="entry name" value="Sulfatase_N"/>
</dbReference>
<dbReference type="InterPro" id="IPR050738">
    <property type="entry name" value="Sulfatase"/>
</dbReference>
<evidence type="ECO:0000256" key="2">
    <source>
        <dbReference type="ARBA" id="ARBA00022801"/>
    </source>
</evidence>